<dbReference type="Pfam" id="PF21102">
    <property type="entry name" value="DprA_N"/>
    <property type="match status" value="1"/>
</dbReference>
<dbReference type="InterPro" id="IPR036388">
    <property type="entry name" value="WH-like_DNA-bd_sf"/>
</dbReference>
<dbReference type="RefSeq" id="WP_284311852.1">
    <property type="nucleotide sequence ID" value="NZ_BSPC01000015.1"/>
</dbReference>
<dbReference type="EMBL" id="BSPC01000015">
    <property type="protein sequence ID" value="GLS18990.1"/>
    <property type="molecule type" value="Genomic_DNA"/>
</dbReference>
<evidence type="ECO:0000259" key="3">
    <source>
        <dbReference type="Pfam" id="PF17782"/>
    </source>
</evidence>
<dbReference type="InterPro" id="IPR057666">
    <property type="entry name" value="DrpA_SLOG"/>
</dbReference>
<protein>
    <submittedName>
        <fullName evidence="4">DNA processing protein DprA</fullName>
    </submittedName>
</protein>
<dbReference type="Pfam" id="PF17782">
    <property type="entry name" value="WHD_DprA"/>
    <property type="match status" value="1"/>
</dbReference>
<dbReference type="Pfam" id="PF02481">
    <property type="entry name" value="DNA_processg_A"/>
    <property type="match status" value="1"/>
</dbReference>
<dbReference type="Gene3D" id="1.10.10.10">
    <property type="entry name" value="Winged helix-like DNA-binding domain superfamily/Winged helix DNA-binding domain"/>
    <property type="match status" value="1"/>
</dbReference>
<reference evidence="5" key="1">
    <citation type="journal article" date="2019" name="Int. J. Syst. Evol. Microbiol.">
        <title>The Global Catalogue of Microorganisms (GCM) 10K type strain sequencing project: providing services to taxonomists for standard genome sequencing and annotation.</title>
        <authorList>
            <consortium name="The Broad Institute Genomics Platform"/>
            <consortium name="The Broad Institute Genome Sequencing Center for Infectious Disease"/>
            <person name="Wu L."/>
            <person name="Ma J."/>
        </authorList>
    </citation>
    <scope>NUCLEOTIDE SEQUENCE [LARGE SCALE GENOMIC DNA]</scope>
    <source>
        <strain evidence="5">NBRC 101365</strain>
    </source>
</reference>
<sequence length="383" mass="40695">MSASQRRVLTDRERLDWLRLIRCEGIGPISFKGLVDSHGSAGAVIEALPDIIRRSGRSVRLPPQASLEREFRALEKLGARFIAMSEPDYPEALAEIDSAPPLIAVHGSIAVLSKPMVAIVGARNASASGLGLAAEMAATLANAGYAVVSGLARGIDKAVHEATLRSGTVAVVAGGLGKLYPPQHEDLVRNLVGTGCVITEAPFDWVATARDFPKRNRIVSGLSLGVVVVEAAMKSGSLITARLAGEQGRPLMAVPGSPRDPRHDGCNNLIREGATLVRHASDVLEVVAPLVERHPIPTPRPKLSQPRFDFDAVDEPTAPRLQPILSGDADQDRLVGLLGPSPVAMDDLVRASGLEPRRVQLILLELDLAGRIERHGNGMVSLL</sequence>
<comment type="caution">
    <text evidence="4">The sequence shown here is derived from an EMBL/GenBank/DDBJ whole genome shotgun (WGS) entry which is preliminary data.</text>
</comment>
<feature type="domain" description="Smf/DprA SLOG" evidence="2">
    <location>
        <begin position="81"/>
        <end position="286"/>
    </location>
</feature>
<dbReference type="NCBIfam" id="TIGR00732">
    <property type="entry name" value="dprA"/>
    <property type="match status" value="1"/>
</dbReference>
<evidence type="ECO:0000313" key="5">
    <source>
        <dbReference type="Proteomes" id="UP001156882"/>
    </source>
</evidence>
<keyword evidence="5" id="KW-1185">Reference proteome</keyword>
<dbReference type="PANTHER" id="PTHR43022">
    <property type="entry name" value="PROTEIN SMF"/>
    <property type="match status" value="1"/>
</dbReference>
<evidence type="ECO:0000256" key="1">
    <source>
        <dbReference type="ARBA" id="ARBA00006525"/>
    </source>
</evidence>
<proteinExistence type="inferred from homology"/>
<organism evidence="4 5">
    <name type="scientific">Labrys miyagiensis</name>
    <dbReference type="NCBI Taxonomy" id="346912"/>
    <lineage>
        <taxon>Bacteria</taxon>
        <taxon>Pseudomonadati</taxon>
        <taxon>Pseudomonadota</taxon>
        <taxon>Alphaproteobacteria</taxon>
        <taxon>Hyphomicrobiales</taxon>
        <taxon>Xanthobacteraceae</taxon>
        <taxon>Labrys</taxon>
    </lineage>
</organism>
<dbReference type="InterPro" id="IPR041614">
    <property type="entry name" value="DprA_WH"/>
</dbReference>
<dbReference type="SUPFAM" id="SSF102405">
    <property type="entry name" value="MCP/YpsA-like"/>
    <property type="match status" value="1"/>
</dbReference>
<evidence type="ECO:0000313" key="4">
    <source>
        <dbReference type="EMBL" id="GLS18990.1"/>
    </source>
</evidence>
<name>A0ABQ6CGF1_9HYPH</name>
<dbReference type="Proteomes" id="UP001156882">
    <property type="component" value="Unassembled WGS sequence"/>
</dbReference>
<accession>A0ABQ6CGF1</accession>
<feature type="domain" description="DprA winged helix" evidence="3">
    <location>
        <begin position="322"/>
        <end position="377"/>
    </location>
</feature>
<evidence type="ECO:0000259" key="2">
    <source>
        <dbReference type="Pfam" id="PF02481"/>
    </source>
</evidence>
<dbReference type="PANTHER" id="PTHR43022:SF1">
    <property type="entry name" value="PROTEIN SMF"/>
    <property type="match status" value="1"/>
</dbReference>
<dbReference type="Gene3D" id="3.40.50.450">
    <property type="match status" value="1"/>
</dbReference>
<comment type="similarity">
    <text evidence="1">Belongs to the DprA/Smf family.</text>
</comment>
<gene>
    <name evidence="4" type="primary">smf</name>
    <name evidence="4" type="ORF">GCM10007874_20070</name>
</gene>
<dbReference type="InterPro" id="IPR003488">
    <property type="entry name" value="DprA"/>
</dbReference>